<dbReference type="PANTHER" id="PTHR41307">
    <property type="entry name" value="MEMBRANE PROTEIN-RELATED"/>
    <property type="match status" value="1"/>
</dbReference>
<evidence type="ECO:0000313" key="3">
    <source>
        <dbReference type="Proteomes" id="UP000027822"/>
    </source>
</evidence>
<accession>A0A073K034</accession>
<feature type="transmembrane region" description="Helical" evidence="1">
    <location>
        <begin position="225"/>
        <end position="246"/>
    </location>
</feature>
<comment type="caution">
    <text evidence="2">The sequence shown here is derived from an EMBL/GenBank/DDBJ whole genome shotgun (WGS) entry which is preliminary data.</text>
</comment>
<dbReference type="RefSeq" id="WP_034637970.1">
    <property type="nucleotide sequence ID" value="NZ_CBCSJC010000010.1"/>
</dbReference>
<feature type="transmembrane region" description="Helical" evidence="1">
    <location>
        <begin position="137"/>
        <end position="159"/>
    </location>
</feature>
<name>A0A073K034_9BACI</name>
<dbReference type="AlphaFoldDB" id="A0A073K034"/>
<keyword evidence="1" id="KW-1133">Transmembrane helix</keyword>
<protein>
    <submittedName>
        <fullName evidence="2">NADH dehydrogenase</fullName>
    </submittedName>
</protein>
<evidence type="ECO:0000313" key="2">
    <source>
        <dbReference type="EMBL" id="KEK19850.1"/>
    </source>
</evidence>
<feature type="transmembrane region" description="Helical" evidence="1">
    <location>
        <begin position="74"/>
        <end position="93"/>
    </location>
</feature>
<keyword evidence="1" id="KW-0472">Membrane</keyword>
<sequence>MLSVESEKFLLELRMYLTKYGKKDEDINEVVEELEGHLMEAEKRGKSVESIIGQSPKQYMKSIGEELPMDKRGLLVLIPSSILLLLAYVCYIPALTENFKISKNILLFGSPFIILVLVMYALTVFKGVPKVYPSPKHTFLLLGGASIISIIGWLGLFYWLDSQVDTDYFVATAQQNYIIVALCILIFIASALYMKSWLLILVPFFMSIGPIAEKVIPKEINKDPFYIWLTVILCTVIGVVLAVYFFRKSKS</sequence>
<keyword evidence="3" id="KW-1185">Reference proteome</keyword>
<dbReference type="EMBL" id="JOTN01000005">
    <property type="protein sequence ID" value="KEK19850.1"/>
    <property type="molecule type" value="Genomic_DNA"/>
</dbReference>
<dbReference type="eggNOG" id="COG4858">
    <property type="taxonomic scope" value="Bacteria"/>
</dbReference>
<evidence type="ECO:0000256" key="1">
    <source>
        <dbReference type="SAM" id="Phobius"/>
    </source>
</evidence>
<keyword evidence="1" id="KW-0812">Transmembrane</keyword>
<dbReference type="SUPFAM" id="SSF158560">
    <property type="entry name" value="BH3980-like"/>
    <property type="match status" value="1"/>
</dbReference>
<organism evidence="2 3">
    <name type="scientific">Bacillus manliponensis</name>
    <dbReference type="NCBI Taxonomy" id="574376"/>
    <lineage>
        <taxon>Bacteria</taxon>
        <taxon>Bacillati</taxon>
        <taxon>Bacillota</taxon>
        <taxon>Bacilli</taxon>
        <taxon>Bacillales</taxon>
        <taxon>Bacillaceae</taxon>
        <taxon>Bacillus</taxon>
        <taxon>Bacillus cereus group</taxon>
    </lineage>
</organism>
<feature type="transmembrane region" description="Helical" evidence="1">
    <location>
        <begin position="179"/>
        <end position="205"/>
    </location>
</feature>
<dbReference type="STRING" id="574376.BAMA_18920"/>
<dbReference type="OrthoDB" id="1750748at2"/>
<dbReference type="PANTHER" id="PTHR41307:SF1">
    <property type="entry name" value="MEMBRANE PROTEIN"/>
    <property type="match status" value="1"/>
</dbReference>
<proteinExistence type="predicted"/>
<feature type="transmembrane region" description="Helical" evidence="1">
    <location>
        <begin position="105"/>
        <end position="125"/>
    </location>
</feature>
<gene>
    <name evidence="2" type="ORF">BAMA_18920</name>
</gene>
<reference evidence="2 3" key="1">
    <citation type="submission" date="2014-06" db="EMBL/GenBank/DDBJ databases">
        <title>Draft genome sequence of Bacillus manliponensis JCM 15802 (MCCC 1A00708).</title>
        <authorList>
            <person name="Lai Q."/>
            <person name="Liu Y."/>
            <person name="Shao Z."/>
        </authorList>
    </citation>
    <scope>NUCLEOTIDE SEQUENCE [LARGE SCALE GENOMIC DNA]</scope>
    <source>
        <strain evidence="2 3">JCM 15802</strain>
    </source>
</reference>
<dbReference type="Proteomes" id="UP000027822">
    <property type="component" value="Unassembled WGS sequence"/>
</dbReference>